<dbReference type="EMBL" id="APRE01000027">
    <property type="protein sequence ID" value="ENW73623.1"/>
    <property type="molecule type" value="Genomic_DNA"/>
</dbReference>
<dbReference type="PATRIC" id="fig|1217629.3.peg.1284"/>
<evidence type="ECO:0000313" key="2">
    <source>
        <dbReference type="Proteomes" id="UP000013021"/>
    </source>
</evidence>
<sequence length="71" mass="8407">MFPVPEDFDFEKKYVFIAGNNEMIFQVIMVLPDHFNYVDEKYLTDTYQLDKPIEEIIRPSTAEEESAGKRL</sequence>
<evidence type="ECO:0000313" key="1">
    <source>
        <dbReference type="EMBL" id="ENW73623.1"/>
    </source>
</evidence>
<reference evidence="1 2" key="1">
    <citation type="submission" date="2013-02" db="EMBL/GenBank/DDBJ databases">
        <title>The Genome Sequence of Acinetobacter baumannii NIPH 80.</title>
        <authorList>
            <consortium name="The Broad Institute Genome Sequencing Platform"/>
            <consortium name="The Broad Institute Genome Sequencing Center for Infectious Disease"/>
            <person name="Cerqueira G."/>
            <person name="Feldgarden M."/>
            <person name="Courvalin P."/>
            <person name="Perichon B."/>
            <person name="Grillot-Courvalin C."/>
            <person name="Clermont D."/>
            <person name="Rocha E."/>
            <person name="Yoon E.-J."/>
            <person name="Nemec A."/>
            <person name="Walker B."/>
            <person name="Young S.K."/>
            <person name="Zeng Q."/>
            <person name="Gargeya S."/>
            <person name="Fitzgerald M."/>
            <person name="Haas B."/>
            <person name="Abouelleil A."/>
            <person name="Alvarado L."/>
            <person name="Arachchi H.M."/>
            <person name="Berlin A.M."/>
            <person name="Chapman S.B."/>
            <person name="Dewar J."/>
            <person name="Goldberg J."/>
            <person name="Griggs A."/>
            <person name="Gujja S."/>
            <person name="Hansen M."/>
            <person name="Howarth C."/>
            <person name="Imamovic A."/>
            <person name="Larimer J."/>
            <person name="McCowan C."/>
            <person name="Murphy C."/>
            <person name="Neiman D."/>
            <person name="Pearson M."/>
            <person name="Priest M."/>
            <person name="Roberts A."/>
            <person name="Saif S."/>
            <person name="Shea T."/>
            <person name="Sisk P."/>
            <person name="Sykes S."/>
            <person name="Wortman J."/>
            <person name="Nusbaum C."/>
            <person name="Birren B."/>
        </authorList>
    </citation>
    <scope>NUCLEOTIDE SEQUENCE [LARGE SCALE GENOMIC DNA]</scope>
    <source>
        <strain evidence="1 2">NIPH 80</strain>
    </source>
</reference>
<gene>
    <name evidence="1" type="ORF">F913_01334</name>
</gene>
<proteinExistence type="predicted"/>
<dbReference type="HOGENOM" id="CLU_2730688_0_0_6"/>
<comment type="caution">
    <text evidence="1">The sequence shown here is derived from an EMBL/GenBank/DDBJ whole genome shotgun (WGS) entry which is preliminary data.</text>
</comment>
<dbReference type="Proteomes" id="UP000013021">
    <property type="component" value="Unassembled WGS sequence"/>
</dbReference>
<dbReference type="RefSeq" id="WP_005138140.1">
    <property type="nucleotide sequence ID" value="NZ_KB849947.1"/>
</dbReference>
<accession>N9JPI4</accession>
<name>N9JPI4_ACIBA</name>
<protein>
    <submittedName>
        <fullName evidence="1">Uncharacterized protein</fullName>
    </submittedName>
</protein>
<organism evidence="1 2">
    <name type="scientific">Acinetobacter baumannii NIPH 80</name>
    <dbReference type="NCBI Taxonomy" id="1217629"/>
    <lineage>
        <taxon>Bacteria</taxon>
        <taxon>Pseudomonadati</taxon>
        <taxon>Pseudomonadota</taxon>
        <taxon>Gammaproteobacteria</taxon>
        <taxon>Moraxellales</taxon>
        <taxon>Moraxellaceae</taxon>
        <taxon>Acinetobacter</taxon>
        <taxon>Acinetobacter calcoaceticus/baumannii complex</taxon>
    </lineage>
</organism>
<dbReference type="AlphaFoldDB" id="N9JPI4"/>